<feature type="domain" description="HAMP" evidence="3">
    <location>
        <begin position="241"/>
        <end position="294"/>
    </location>
</feature>
<dbReference type="InterPro" id="IPR003660">
    <property type="entry name" value="HAMP_dom"/>
</dbReference>
<dbReference type="SUPFAM" id="SSF141868">
    <property type="entry name" value="EAL domain-like"/>
    <property type="match status" value="1"/>
</dbReference>
<reference evidence="5 6" key="1">
    <citation type="submission" date="2018-11" db="EMBL/GenBank/DDBJ databases">
        <title>Draft genome sequence of Buttiauxella warmboldiae CCUG 35512.</title>
        <authorList>
            <person name="Salva-Serra F."/>
            <person name="Marathe N."/>
            <person name="Moore E."/>
            <person name="Svensson L."/>
            <person name="Engstrom-Jakobsson H."/>
        </authorList>
    </citation>
    <scope>NUCLEOTIDE SEQUENCE [LARGE SCALE GENOMIC DNA]</scope>
    <source>
        <strain evidence="5 6">CCUG 35512</strain>
    </source>
</reference>
<evidence type="ECO:0000256" key="1">
    <source>
        <dbReference type="SAM" id="Phobius"/>
    </source>
</evidence>
<keyword evidence="1" id="KW-1133">Transmembrane helix</keyword>
<dbReference type="Gene3D" id="3.30.70.270">
    <property type="match status" value="1"/>
</dbReference>
<dbReference type="OrthoDB" id="9804951at2"/>
<dbReference type="EMBL" id="RPOH01000036">
    <property type="protein sequence ID" value="RPH27781.1"/>
    <property type="molecule type" value="Genomic_DNA"/>
</dbReference>
<accession>A0A3N5DKG3</accession>
<protein>
    <submittedName>
        <fullName evidence="5">EAL domain-containing protein</fullName>
    </submittedName>
</protein>
<dbReference type="PANTHER" id="PTHR44757">
    <property type="entry name" value="DIGUANYLATE CYCLASE DGCP"/>
    <property type="match status" value="1"/>
</dbReference>
<keyword evidence="1" id="KW-0472">Membrane</keyword>
<feature type="transmembrane region" description="Helical" evidence="1">
    <location>
        <begin position="35"/>
        <end position="56"/>
    </location>
</feature>
<dbReference type="PROSITE" id="PS50883">
    <property type="entry name" value="EAL"/>
    <property type="match status" value="1"/>
</dbReference>
<dbReference type="SUPFAM" id="SSF55073">
    <property type="entry name" value="Nucleotide cyclase"/>
    <property type="match status" value="1"/>
</dbReference>
<dbReference type="CDD" id="cd06225">
    <property type="entry name" value="HAMP"/>
    <property type="match status" value="1"/>
</dbReference>
<gene>
    <name evidence="5" type="ORF">EHN07_10455</name>
</gene>
<dbReference type="Gene3D" id="6.10.340.10">
    <property type="match status" value="1"/>
</dbReference>
<dbReference type="CDD" id="cd01948">
    <property type="entry name" value="EAL"/>
    <property type="match status" value="1"/>
</dbReference>
<dbReference type="InterPro" id="IPR043128">
    <property type="entry name" value="Rev_trsase/Diguanyl_cyclase"/>
</dbReference>
<dbReference type="PANTHER" id="PTHR44757:SF2">
    <property type="entry name" value="BIOFILM ARCHITECTURE MAINTENANCE PROTEIN MBAA"/>
    <property type="match status" value="1"/>
</dbReference>
<dbReference type="InterPro" id="IPR001633">
    <property type="entry name" value="EAL_dom"/>
</dbReference>
<evidence type="ECO:0000313" key="6">
    <source>
        <dbReference type="Proteomes" id="UP000268615"/>
    </source>
</evidence>
<dbReference type="NCBIfam" id="TIGR00254">
    <property type="entry name" value="GGDEF"/>
    <property type="match status" value="1"/>
</dbReference>
<proteinExistence type="predicted"/>
<dbReference type="AlphaFoldDB" id="A0A3N5DKG3"/>
<dbReference type="InterPro" id="IPR035919">
    <property type="entry name" value="EAL_sf"/>
</dbReference>
<dbReference type="InterPro" id="IPR000160">
    <property type="entry name" value="GGDEF_dom"/>
</dbReference>
<feature type="transmembrane region" description="Helical" evidence="1">
    <location>
        <begin position="221"/>
        <end position="240"/>
    </location>
</feature>
<dbReference type="Pfam" id="PF00563">
    <property type="entry name" value="EAL"/>
    <property type="match status" value="1"/>
</dbReference>
<dbReference type="Pfam" id="PF00990">
    <property type="entry name" value="GGDEF"/>
    <property type="match status" value="1"/>
</dbReference>
<dbReference type="CDD" id="cd01949">
    <property type="entry name" value="GGDEF"/>
    <property type="match status" value="1"/>
</dbReference>
<evidence type="ECO:0000313" key="5">
    <source>
        <dbReference type="EMBL" id="RPH27781.1"/>
    </source>
</evidence>
<comment type="caution">
    <text evidence="5">The sequence shown here is derived from an EMBL/GenBank/DDBJ whole genome shotgun (WGS) entry which is preliminary data.</text>
</comment>
<evidence type="ECO:0000259" key="3">
    <source>
        <dbReference type="PROSITE" id="PS50885"/>
    </source>
</evidence>
<name>A0A3N5DKG3_9ENTR</name>
<evidence type="ECO:0000259" key="4">
    <source>
        <dbReference type="PROSITE" id="PS50887"/>
    </source>
</evidence>
<dbReference type="GO" id="GO:0007165">
    <property type="term" value="P:signal transduction"/>
    <property type="evidence" value="ECO:0007669"/>
    <property type="project" value="InterPro"/>
</dbReference>
<keyword evidence="6" id="KW-1185">Reference proteome</keyword>
<dbReference type="InterPro" id="IPR029787">
    <property type="entry name" value="Nucleotide_cyclase"/>
</dbReference>
<organism evidence="5 6">
    <name type="scientific">Buttiauxella warmboldiae</name>
    <dbReference type="NCBI Taxonomy" id="82993"/>
    <lineage>
        <taxon>Bacteria</taxon>
        <taxon>Pseudomonadati</taxon>
        <taxon>Pseudomonadota</taxon>
        <taxon>Gammaproteobacteria</taxon>
        <taxon>Enterobacterales</taxon>
        <taxon>Enterobacteriaceae</taxon>
        <taxon>Buttiauxella</taxon>
    </lineage>
</organism>
<sequence length="740" mass="82554">MVDKEPIQHEEGAPVKRDPGLHTEYRWYHSITGKVAIYLMLGVLIAYGVGAGAGVFEVNRISHDQWFKQAATNSQISSYIIRSIYTSVAVRSNAQGQVISIESERPFSDDETIIQTGFNPADMLMLVSTQTHNPTWLFSYDDKQGLIDTQTSQKIATVDDPLNRRVLQEYYRGFVIIGGKEYFVGSIPIVNLSGKVIGAIVSSIGERNTLFATHNLLLKNTFLMLILILGATVVVVNWLVRNLFRPVPRLVQAVSLIADEQTDQVTPFQDREDEIGELAKAIEKLRVAMVERGYLQRMQEMAQKMEYMAHHDALTLLPNRVAYRNSIDERLLKLSSEGASFNLVLVDLDNFKPVNDTYGHVVGDELLVECGKRLPALLSESDMAIRLGGDEFAILQQVNGDAISEAKMLAHKVLDTLGQPFTCGGYTFSISCSIGISCAPLHGSTREDLFTQADLALYASKNFGRNRFHFYSHGMTMNPSNNLLFNQEIEDGIRNNQFFLHYQKIIRLDNASIAGYEALVRWQHPIRGLLQPHHFISVSEDIGLITPLGEWLIKNACMDAVSWPEAKSVAVNVSPHQLRSPEILDIIRSALQQSGLPPARLEIEITGSEQLESSVILPILNAIQALGVGIVLDEFGTGFATLDYLIIFPFCHIKIARSLIDAIDRCEESRLLVAMLLHYARQRGIKITAKGVERRQQYELLAALGEGEITAQGYYFGKAVENACVATELAQERNEKKCNL</sequence>
<keyword evidence="1" id="KW-0812">Transmembrane</keyword>
<dbReference type="Gene3D" id="3.20.20.450">
    <property type="entry name" value="EAL domain"/>
    <property type="match status" value="1"/>
</dbReference>
<dbReference type="SMART" id="SM00267">
    <property type="entry name" value="GGDEF"/>
    <property type="match status" value="1"/>
</dbReference>
<dbReference type="InterPro" id="IPR052155">
    <property type="entry name" value="Biofilm_reg_signaling"/>
</dbReference>
<dbReference type="PROSITE" id="PS50887">
    <property type="entry name" value="GGDEF"/>
    <property type="match status" value="1"/>
</dbReference>
<dbReference type="PROSITE" id="PS50885">
    <property type="entry name" value="HAMP"/>
    <property type="match status" value="1"/>
</dbReference>
<evidence type="ECO:0000259" key="2">
    <source>
        <dbReference type="PROSITE" id="PS50883"/>
    </source>
</evidence>
<dbReference type="GO" id="GO:0016020">
    <property type="term" value="C:membrane"/>
    <property type="evidence" value="ECO:0007669"/>
    <property type="project" value="InterPro"/>
</dbReference>
<dbReference type="SMART" id="SM00052">
    <property type="entry name" value="EAL"/>
    <property type="match status" value="1"/>
</dbReference>
<dbReference type="Pfam" id="PF00672">
    <property type="entry name" value="HAMP"/>
    <property type="match status" value="1"/>
</dbReference>
<feature type="domain" description="EAL" evidence="2">
    <location>
        <begin position="482"/>
        <end position="733"/>
    </location>
</feature>
<dbReference type="SUPFAM" id="SSF158472">
    <property type="entry name" value="HAMP domain-like"/>
    <property type="match status" value="1"/>
</dbReference>
<feature type="domain" description="GGDEF" evidence="4">
    <location>
        <begin position="339"/>
        <end position="473"/>
    </location>
</feature>
<dbReference type="Proteomes" id="UP000268615">
    <property type="component" value="Unassembled WGS sequence"/>
</dbReference>